<reference evidence="5 6" key="1">
    <citation type="submission" date="2020-06" db="EMBL/GenBank/DDBJ databases">
        <title>Draft genome of Uliginosibacterium sp. IMCC34675.</title>
        <authorList>
            <person name="Song J."/>
        </authorList>
    </citation>
    <scope>NUCLEOTIDE SEQUENCE [LARGE SCALE GENOMIC DNA]</scope>
    <source>
        <strain evidence="5 6">IMCC34675</strain>
    </source>
</reference>
<evidence type="ECO:0000256" key="3">
    <source>
        <dbReference type="ARBA" id="ARBA00022691"/>
    </source>
</evidence>
<dbReference type="CDD" id="cd02440">
    <property type="entry name" value="AdoMet_MTases"/>
    <property type="match status" value="1"/>
</dbReference>
<proteinExistence type="predicted"/>
<dbReference type="Gene3D" id="3.40.50.150">
    <property type="entry name" value="Vaccinia Virus protein VP39"/>
    <property type="match status" value="1"/>
</dbReference>
<keyword evidence="1 5" id="KW-0489">Methyltransferase</keyword>
<dbReference type="SUPFAM" id="SSF53335">
    <property type="entry name" value="S-adenosyl-L-methionine-dependent methyltransferases"/>
    <property type="match status" value="1"/>
</dbReference>
<dbReference type="PANTHER" id="PTHR43042:SF3">
    <property type="entry name" value="RIBOSOMAL RNA LARGE SUBUNIT METHYLTRANSFERASE YWBD-RELATED"/>
    <property type="match status" value="1"/>
</dbReference>
<evidence type="ECO:0000313" key="5">
    <source>
        <dbReference type="EMBL" id="NSL53450.1"/>
    </source>
</evidence>
<accession>A0ABX2IAS9</accession>
<name>A0ABX2IAS9_9RHOO</name>
<evidence type="ECO:0000313" key="6">
    <source>
        <dbReference type="Proteomes" id="UP000778523"/>
    </source>
</evidence>
<keyword evidence="6" id="KW-1185">Reference proteome</keyword>
<comment type="caution">
    <text evidence="5">The sequence shown here is derived from an EMBL/GenBank/DDBJ whole genome shotgun (WGS) entry which is preliminary data.</text>
</comment>
<organism evidence="5 6">
    <name type="scientific">Uliginosibacterium aquaticum</name>
    <dbReference type="NCBI Taxonomy" id="2731212"/>
    <lineage>
        <taxon>Bacteria</taxon>
        <taxon>Pseudomonadati</taxon>
        <taxon>Pseudomonadota</taxon>
        <taxon>Betaproteobacteria</taxon>
        <taxon>Rhodocyclales</taxon>
        <taxon>Zoogloeaceae</taxon>
        <taxon>Uliginosibacterium</taxon>
    </lineage>
</organism>
<dbReference type="EMBL" id="JABCSC020000001">
    <property type="protein sequence ID" value="NSL53450.1"/>
    <property type="molecule type" value="Genomic_DNA"/>
</dbReference>
<sequence length="318" mass="34912">MQALLDAIAHTDLPTDAGRIFHGRGGLHPGCEHLSLDFYPPVWLLTSFQPLEEAQLGVVHDALATRLASLAPGQALNWIYQFRQDARAETRLMAGSVPEPHIVSEDGARYGVHLLRGLNHGFFPDMREARRWLRTHLAGHSGGRVLNLFAYTCSFSVAALQAGAARVVNVDMSPGALAIGKRNHQLNGLERGASFLPHDIFTSWGRLGREGPYEIVIVDPPSYQKGSFVAEKDYTRLLRRLPGLLAPGGYALVCLNTPKLDTAFLTTRMQETAAELEFVRRLANPDVFADQSEARALKVLLYRKPLAPPPEAALALAQ</sequence>
<dbReference type="InterPro" id="IPR019614">
    <property type="entry name" value="SAM-dep_methyl-trfase"/>
</dbReference>
<feature type="domain" description="S-adenosylmethionine-dependent methyltransferase" evidence="4">
    <location>
        <begin position="19"/>
        <end position="303"/>
    </location>
</feature>
<evidence type="ECO:0000259" key="4">
    <source>
        <dbReference type="Pfam" id="PF10672"/>
    </source>
</evidence>
<dbReference type="Pfam" id="PF10672">
    <property type="entry name" value="Methyltrans_SAM"/>
    <property type="match status" value="1"/>
</dbReference>
<protein>
    <submittedName>
        <fullName evidence="5">Class I SAM-dependent methyltransferase</fullName>
    </submittedName>
</protein>
<evidence type="ECO:0000256" key="2">
    <source>
        <dbReference type="ARBA" id="ARBA00022679"/>
    </source>
</evidence>
<dbReference type="InterPro" id="IPR029063">
    <property type="entry name" value="SAM-dependent_MTases_sf"/>
</dbReference>
<dbReference type="RefSeq" id="WP_170019491.1">
    <property type="nucleotide sequence ID" value="NZ_JABCSC020000001.1"/>
</dbReference>
<keyword evidence="2" id="KW-0808">Transferase</keyword>
<dbReference type="GO" id="GO:0032259">
    <property type="term" value="P:methylation"/>
    <property type="evidence" value="ECO:0007669"/>
    <property type="project" value="UniProtKB-KW"/>
</dbReference>
<dbReference type="GO" id="GO:0008168">
    <property type="term" value="F:methyltransferase activity"/>
    <property type="evidence" value="ECO:0007669"/>
    <property type="project" value="UniProtKB-KW"/>
</dbReference>
<keyword evidence="3" id="KW-0949">S-adenosyl-L-methionine</keyword>
<gene>
    <name evidence="5" type="ORF">HJ583_000280</name>
</gene>
<dbReference type="Proteomes" id="UP000778523">
    <property type="component" value="Unassembled WGS sequence"/>
</dbReference>
<evidence type="ECO:0000256" key="1">
    <source>
        <dbReference type="ARBA" id="ARBA00022603"/>
    </source>
</evidence>
<dbReference type="PANTHER" id="PTHR43042">
    <property type="entry name" value="SAM-DEPENDENT METHYLTRANSFERASE"/>
    <property type="match status" value="1"/>
</dbReference>